<proteinExistence type="predicted"/>
<organism evidence="1 2">
    <name type="scientific">Candidatus Kapaibacterium thiocyanatum</name>
    <dbReference type="NCBI Taxonomy" id="1895771"/>
    <lineage>
        <taxon>Bacteria</taxon>
        <taxon>Pseudomonadati</taxon>
        <taxon>Candidatus Kapaibacteriota</taxon>
        <taxon>Candidatus Kapaibacteriia</taxon>
        <taxon>Candidatus Kapaibacteriales</taxon>
        <taxon>Candidatus Kapaibacteriaceae</taxon>
        <taxon>Candidatus Kapaibacterium</taxon>
    </lineage>
</organism>
<evidence type="ECO:0000313" key="1">
    <source>
        <dbReference type="EMBL" id="OJX60771.1"/>
    </source>
</evidence>
<sequence>MLRITGIGASIRPGEAIILTATGMDTVVTLPSAILYSKAVELLPVSVEREHGRIVVATSSRSRSGRIVLHGSDGRVLVDTMLYVYGDDVIVPTWGVAVAGRCHGIIEKYSLKRVFPWMDGLFCKDGPTLHRLQSHPVRPDYYALPFVYGDIELVVYDPAEALYHAIRQPINVQQPDVVVSSQYSDVGLTIHGVAMESGENMTVTLIRGGRRASTRAQRMSDKAISVQFSDLDPGTYDVELESGSERGTIATVSIRNGDPVSKPGTFMMHLLVEGDFNVHWRVIPSSHEADITEGEYVWRPITFWIQSNSVKDGDTIRITGRGGSVELAGWFVNKSKSGLASMHLKIVDYDSRGVSWATGTLRLDLMDVPIRYTEKGDAMIDVEGRDLVASKELSYYYEAGYSSGRSGYTSFRRIRECLNPESSRLHLSFLR</sequence>
<dbReference type="EMBL" id="MKVH01000003">
    <property type="protein sequence ID" value="OJX60771.1"/>
    <property type="molecule type" value="Genomic_DNA"/>
</dbReference>
<reference evidence="1 2" key="1">
    <citation type="submission" date="2016-09" db="EMBL/GenBank/DDBJ databases">
        <title>Genome-resolved meta-omics ties microbial dynamics to process performance in biotechnology for thiocyanate degradation.</title>
        <authorList>
            <person name="Kantor R.S."/>
            <person name="Huddy R.J."/>
            <person name="Iyer R."/>
            <person name="Thomas B.C."/>
            <person name="Brown C.T."/>
            <person name="Anantharaman K."/>
            <person name="Tringe S."/>
            <person name="Hettich R.L."/>
            <person name="Harrison S.T."/>
            <person name="Banfield J.F."/>
        </authorList>
    </citation>
    <scope>NUCLEOTIDE SEQUENCE [LARGE SCALE GENOMIC DNA]</scope>
    <source>
        <strain evidence="1">59-99</strain>
    </source>
</reference>
<accession>A0A1M3L5D3</accession>
<dbReference type="Proteomes" id="UP000184233">
    <property type="component" value="Unassembled WGS sequence"/>
</dbReference>
<protein>
    <submittedName>
        <fullName evidence="1">Uncharacterized protein</fullName>
    </submittedName>
</protein>
<dbReference type="AlphaFoldDB" id="A0A1M3L5D3"/>
<dbReference type="STRING" id="1895771.BGO89_04175"/>
<name>A0A1M3L5D3_9BACT</name>
<gene>
    <name evidence="1" type="ORF">BGO89_04175</name>
</gene>
<comment type="caution">
    <text evidence="1">The sequence shown here is derived from an EMBL/GenBank/DDBJ whole genome shotgun (WGS) entry which is preliminary data.</text>
</comment>
<evidence type="ECO:0000313" key="2">
    <source>
        <dbReference type="Proteomes" id="UP000184233"/>
    </source>
</evidence>